<name>A0A832GM69_9BACT</name>
<evidence type="ECO:0000256" key="10">
    <source>
        <dbReference type="PIRSR" id="PIRSR000239-1"/>
    </source>
</evidence>
<dbReference type="GO" id="GO:0005829">
    <property type="term" value="C:cytosol"/>
    <property type="evidence" value="ECO:0007669"/>
    <property type="project" value="TreeGrafter"/>
</dbReference>
<evidence type="ECO:0000313" key="12">
    <source>
        <dbReference type="EMBL" id="HGV54566.1"/>
    </source>
</evidence>
<dbReference type="GO" id="GO:0042744">
    <property type="term" value="P:hydrogen peroxide catabolic process"/>
    <property type="evidence" value="ECO:0007669"/>
    <property type="project" value="TreeGrafter"/>
</dbReference>
<dbReference type="GO" id="GO:0008379">
    <property type="term" value="F:thioredoxin peroxidase activity"/>
    <property type="evidence" value="ECO:0007669"/>
    <property type="project" value="TreeGrafter"/>
</dbReference>
<evidence type="ECO:0000256" key="6">
    <source>
        <dbReference type="ARBA" id="ARBA00023284"/>
    </source>
</evidence>
<feature type="domain" description="Thioredoxin" evidence="11">
    <location>
        <begin position="8"/>
        <end position="164"/>
    </location>
</feature>
<dbReference type="HAMAP" id="MF_00401">
    <property type="entry name" value="Peroxiredoxin"/>
    <property type="match status" value="1"/>
</dbReference>
<feature type="active site" description="Cysteine sulfenic acid (-SOH) intermediate; for peroxidase activity" evidence="10">
    <location>
        <position position="50"/>
    </location>
</feature>
<dbReference type="EMBL" id="DSZU01000013">
    <property type="protein sequence ID" value="HGV54566.1"/>
    <property type="molecule type" value="Genomic_DNA"/>
</dbReference>
<evidence type="ECO:0000259" key="11">
    <source>
        <dbReference type="PROSITE" id="PS51352"/>
    </source>
</evidence>
<dbReference type="Gene3D" id="3.40.30.10">
    <property type="entry name" value="Glutaredoxin"/>
    <property type="match status" value="1"/>
</dbReference>
<comment type="caution">
    <text evidence="9">Lacks conserved residue(s) required for the propagation of feature annotation.</text>
</comment>
<evidence type="ECO:0000256" key="5">
    <source>
        <dbReference type="ARBA" id="ARBA00023002"/>
    </source>
</evidence>
<comment type="similarity">
    <text evidence="7 9">Belongs to the peroxiredoxin family. Prx6 subfamily.</text>
</comment>
<keyword evidence="5 9" id="KW-0560">Oxidoreductase</keyword>
<dbReference type="PANTHER" id="PTHR10681:SF128">
    <property type="entry name" value="THIOREDOXIN-DEPENDENT PEROXIDE REDUCTASE, MITOCHONDRIAL"/>
    <property type="match status" value="1"/>
</dbReference>
<evidence type="ECO:0000256" key="7">
    <source>
        <dbReference type="ARBA" id="ARBA00025719"/>
    </source>
</evidence>
<dbReference type="NCBIfam" id="NF009668">
    <property type="entry name" value="PRK13189.1"/>
    <property type="match status" value="1"/>
</dbReference>
<dbReference type="EC" id="1.11.1.24" evidence="9"/>
<dbReference type="PROSITE" id="PS51352">
    <property type="entry name" value="THIOREDOXIN_2"/>
    <property type="match status" value="1"/>
</dbReference>
<dbReference type="SUPFAM" id="SSF52833">
    <property type="entry name" value="Thioredoxin-like"/>
    <property type="match status" value="1"/>
</dbReference>
<keyword evidence="4 9" id="KW-0049">Antioxidant</keyword>
<comment type="caution">
    <text evidence="12">The sequence shown here is derived from an EMBL/GenBank/DDBJ whole genome shotgun (WGS) entry which is preliminary data.</text>
</comment>
<dbReference type="InterPro" id="IPR045020">
    <property type="entry name" value="PRX_1cys"/>
</dbReference>
<dbReference type="FunFam" id="3.40.30.10:FF:000011">
    <property type="entry name" value="Peroxiredoxin PRX1"/>
    <property type="match status" value="1"/>
</dbReference>
<evidence type="ECO:0000256" key="3">
    <source>
        <dbReference type="ARBA" id="ARBA00022559"/>
    </source>
</evidence>
<dbReference type="InterPro" id="IPR050217">
    <property type="entry name" value="Peroxiredoxin"/>
</dbReference>
<dbReference type="CDD" id="cd03016">
    <property type="entry name" value="PRX_1cys"/>
    <property type="match status" value="1"/>
</dbReference>
<evidence type="ECO:0000256" key="4">
    <source>
        <dbReference type="ARBA" id="ARBA00022862"/>
    </source>
</evidence>
<dbReference type="InterPro" id="IPR024706">
    <property type="entry name" value="Peroxiredoxin_AhpC-typ"/>
</dbReference>
<dbReference type="Gene3D" id="3.30.1020.10">
    <property type="entry name" value="Antioxidant, Horf6, Chain A, domain2"/>
    <property type="match status" value="1"/>
</dbReference>
<comment type="subcellular location">
    <subcellularLocation>
        <location evidence="9">Cytoplasm</location>
    </subcellularLocation>
</comment>
<dbReference type="GO" id="GO:0045454">
    <property type="term" value="P:cell redox homeostasis"/>
    <property type="evidence" value="ECO:0007669"/>
    <property type="project" value="TreeGrafter"/>
</dbReference>
<dbReference type="GO" id="GO:0033554">
    <property type="term" value="P:cellular response to stress"/>
    <property type="evidence" value="ECO:0007669"/>
    <property type="project" value="TreeGrafter"/>
</dbReference>
<dbReference type="InterPro" id="IPR013766">
    <property type="entry name" value="Thioredoxin_domain"/>
</dbReference>
<dbReference type="InterPro" id="IPR000866">
    <property type="entry name" value="AhpC/TSA"/>
</dbReference>
<sequence>MEQVVSMPRIGDPAPAYEAQTTMGPIKFPEDFQGQWLVFFSHPADFTPVCTTEFMGFAKLHEEFQKRNVQLLGLSIDSTFSHIAWVMNIKEKMGVDIPFPIVADVDGKVARLYGMLHPGESSTVTVRAVFVIDPNGKIRAIIYYPLSAGRNMREILRLIDALQTADKYGVATPADWVPTPQTWEFSEENTKVIVLPPTTYEEAIKRLEEGYE</sequence>
<reference evidence="12" key="1">
    <citation type="journal article" date="2020" name="mSystems">
        <title>Genome- and Community-Level Interaction Insights into Carbon Utilization and Element Cycling Functions of Hydrothermarchaeota in Hydrothermal Sediment.</title>
        <authorList>
            <person name="Zhou Z."/>
            <person name="Liu Y."/>
            <person name="Xu W."/>
            <person name="Pan J."/>
            <person name="Luo Z.H."/>
            <person name="Li M."/>
        </authorList>
    </citation>
    <scope>NUCLEOTIDE SEQUENCE [LARGE SCALE GENOMIC DNA]</scope>
    <source>
        <strain evidence="12">SpSt-605</strain>
    </source>
</reference>
<feature type="binding site" evidence="9">
    <location>
        <position position="127"/>
    </location>
    <ligand>
        <name>substrate</name>
    </ligand>
</feature>
<feature type="active site" description="Cysteine sulfenic acid (-SOH) intermediate" evidence="9">
    <location>
        <position position="50"/>
    </location>
</feature>
<evidence type="ECO:0000256" key="9">
    <source>
        <dbReference type="HAMAP-Rule" id="MF_00401"/>
    </source>
</evidence>
<comment type="subunit">
    <text evidence="9">Homodecamer. Pentamer of dimers that assemble into a ring structure.</text>
</comment>
<comment type="miscellaneous">
    <text evidence="9">The active site is a conserved redox-active cysteine residue, the peroxidatic cysteine (C(P)), which makes the nucleophilic attack on the peroxide substrate. The peroxide oxidizes the C(P)-SH to cysteine sulfenic acid (C(P)-SOH), which then reacts with another cysteine residue, the resolving cysteine (C(R)), to form a disulfide bridge. The disulfide is subsequently reduced by an appropriate electron donor to complete the catalytic cycle. In this 1-Cys peroxiredoxin, no C(R) is present and C(P) instead forms a disulfide with a cysteine from another protein or with a small thiol molecule.</text>
</comment>
<keyword evidence="3 9" id="KW-0575">Peroxidase</keyword>
<dbReference type="PIRSF" id="PIRSF000239">
    <property type="entry name" value="AHPC"/>
    <property type="match status" value="1"/>
</dbReference>
<evidence type="ECO:0000256" key="1">
    <source>
        <dbReference type="ARBA" id="ARBA00009796"/>
    </source>
</evidence>
<dbReference type="AlphaFoldDB" id="A0A832GM69"/>
<comment type="function">
    <text evidence="8 9">Thiol-specific peroxidase that catalyzes the reduction of hydrogen peroxide and organic hydroperoxides to water and alcohols, respectively. Plays a role in cell protection against oxidative stress by detoxifying peroxides.</text>
</comment>
<dbReference type="Pfam" id="PF00578">
    <property type="entry name" value="AhpC-TSA"/>
    <property type="match status" value="1"/>
</dbReference>
<dbReference type="InterPro" id="IPR019479">
    <property type="entry name" value="Peroxiredoxin_C"/>
</dbReference>
<evidence type="ECO:0000256" key="2">
    <source>
        <dbReference type="ARBA" id="ARBA00022490"/>
    </source>
</evidence>
<protein>
    <recommendedName>
        <fullName evidence="9">Peroxiredoxin</fullName>
        <ecNumber evidence="9">1.11.1.24</ecNumber>
    </recommendedName>
    <alternativeName>
        <fullName evidence="9">Thioredoxin-dependent peroxiredoxin</fullName>
    </alternativeName>
</protein>
<proteinExistence type="inferred from homology"/>
<comment type="catalytic activity">
    <reaction evidence="9">
        <text>a hydroperoxide + [thioredoxin]-dithiol = an alcohol + [thioredoxin]-disulfide + H2O</text>
        <dbReference type="Rhea" id="RHEA:62620"/>
        <dbReference type="Rhea" id="RHEA-COMP:10698"/>
        <dbReference type="Rhea" id="RHEA-COMP:10700"/>
        <dbReference type="ChEBI" id="CHEBI:15377"/>
        <dbReference type="ChEBI" id="CHEBI:29950"/>
        <dbReference type="ChEBI" id="CHEBI:30879"/>
        <dbReference type="ChEBI" id="CHEBI:35924"/>
        <dbReference type="ChEBI" id="CHEBI:50058"/>
        <dbReference type="EC" id="1.11.1.24"/>
    </reaction>
</comment>
<dbReference type="PANTHER" id="PTHR10681">
    <property type="entry name" value="THIOREDOXIN PEROXIDASE"/>
    <property type="match status" value="1"/>
</dbReference>
<dbReference type="GO" id="GO:0006979">
    <property type="term" value="P:response to oxidative stress"/>
    <property type="evidence" value="ECO:0007669"/>
    <property type="project" value="TreeGrafter"/>
</dbReference>
<gene>
    <name evidence="12" type="ORF">ENT73_00570</name>
</gene>
<evidence type="ECO:0000256" key="8">
    <source>
        <dbReference type="ARBA" id="ARBA00037420"/>
    </source>
</evidence>
<comment type="similarity">
    <text evidence="1">Belongs to the peroxiredoxin family. AhpC/Prx1 subfamily.</text>
</comment>
<dbReference type="Pfam" id="PF10417">
    <property type="entry name" value="1-cysPrx_C"/>
    <property type="match status" value="1"/>
</dbReference>
<organism evidence="12">
    <name type="scientific">Caldimicrobium thiodismutans</name>
    <dbReference type="NCBI Taxonomy" id="1653476"/>
    <lineage>
        <taxon>Bacteria</taxon>
        <taxon>Pseudomonadati</taxon>
        <taxon>Thermodesulfobacteriota</taxon>
        <taxon>Thermodesulfobacteria</taxon>
        <taxon>Thermodesulfobacteriales</taxon>
        <taxon>Thermodesulfobacteriaceae</taxon>
        <taxon>Caldimicrobium</taxon>
    </lineage>
</organism>
<dbReference type="InterPro" id="IPR036249">
    <property type="entry name" value="Thioredoxin-like_sf"/>
</dbReference>
<keyword evidence="2 9" id="KW-0963">Cytoplasm</keyword>
<keyword evidence="6 9" id="KW-0676">Redox-active center</keyword>
<dbReference type="InterPro" id="IPR022915">
    <property type="entry name" value="Peroxiredoxin_TDXH"/>
</dbReference>
<accession>A0A832GM69</accession>